<dbReference type="InterPro" id="IPR007263">
    <property type="entry name" value="DCC1-like"/>
</dbReference>
<dbReference type="RefSeq" id="WP_275593914.1">
    <property type="nucleotide sequence ID" value="NZ_CP102381.1"/>
</dbReference>
<sequence length="125" mass="14439">MISIFFDDQCGLCSKEIAYYQTITPPGTIEWLAISQHVDALASLNIDLVTALKHIHAIDANQQVHLGVDAFILMWSELPRWRVLAKVASFKPINWLLKMGYEWFAKWRFNRSTHCQIASQDQSFK</sequence>
<reference evidence="1 2" key="1">
    <citation type="submission" date="2022-06" db="EMBL/GenBank/DDBJ databases">
        <title>Thiomicrohabdus sp. nov, an obligately chemolithoautotrophic, sulfur-oxidizing bacterium isolated from beach of Guanyin Mountain. Amoy.</title>
        <authorList>
            <person name="Zhu H."/>
        </authorList>
    </citation>
    <scope>NUCLEOTIDE SEQUENCE [LARGE SCALE GENOMIC DNA]</scope>
    <source>
        <strain evidence="1 2">XGS-01</strain>
    </source>
</reference>
<dbReference type="Pfam" id="PF04134">
    <property type="entry name" value="DCC1-like"/>
    <property type="match status" value="1"/>
</dbReference>
<organism evidence="1 2">
    <name type="scientific">Thiomicrorhabdus lithotrophica</name>
    <dbReference type="NCBI Taxonomy" id="2949997"/>
    <lineage>
        <taxon>Bacteria</taxon>
        <taxon>Pseudomonadati</taxon>
        <taxon>Pseudomonadota</taxon>
        <taxon>Gammaproteobacteria</taxon>
        <taxon>Thiotrichales</taxon>
        <taxon>Piscirickettsiaceae</taxon>
        <taxon>Thiomicrorhabdus</taxon>
    </lineage>
</organism>
<evidence type="ECO:0000313" key="2">
    <source>
        <dbReference type="Proteomes" id="UP001222275"/>
    </source>
</evidence>
<gene>
    <name evidence="1" type="ORF">NR989_06460</name>
</gene>
<keyword evidence="2" id="KW-1185">Reference proteome</keyword>
<accession>A0ABY8C6U9</accession>
<dbReference type="PANTHER" id="PTHR34290:SF2">
    <property type="entry name" value="OS04G0668800 PROTEIN"/>
    <property type="match status" value="1"/>
</dbReference>
<dbReference type="Proteomes" id="UP001222275">
    <property type="component" value="Chromosome"/>
</dbReference>
<protein>
    <submittedName>
        <fullName evidence="1">DUF393 domain-containing protein</fullName>
    </submittedName>
</protein>
<name>A0ABY8C6U9_9GAMM</name>
<proteinExistence type="predicted"/>
<dbReference type="PANTHER" id="PTHR34290">
    <property type="entry name" value="SI:CH73-390P7.2"/>
    <property type="match status" value="1"/>
</dbReference>
<dbReference type="InterPro" id="IPR044691">
    <property type="entry name" value="DCC1_Trx"/>
</dbReference>
<evidence type="ECO:0000313" key="1">
    <source>
        <dbReference type="EMBL" id="WEJ61655.1"/>
    </source>
</evidence>
<dbReference type="EMBL" id="CP102381">
    <property type="protein sequence ID" value="WEJ61655.1"/>
    <property type="molecule type" value="Genomic_DNA"/>
</dbReference>